<sequence length="308" mass="34489">MAMDLSRINLNLLPSLQQLLRTRSVTVAAEKLRVTQSAMSKNLAQLRKLLHDPLLVRVGNQMQLTEQAGQLSRQLEGVLGEVEKLFSSSGFDPATSDRRFVLAATDYVCHFQLPVFLEQLRQKAPSIRLDVQFWASHRMEALFDGSVHLATSILEDPPEDIFGQQIGEDDFVCLMSKNHPLAAGEMSLDQWCDADHIAVAGGGDKIGVIDEVLAGLGKKRRIEVTLPFITAAAHTLEEAGYILTMPRHMAAFSAQGSELVTRDLPFESPRVSYYLIWHRRFHEDPGHIFLRRSLFAVLQSSLYSHQLS</sequence>
<dbReference type="Pfam" id="PF03466">
    <property type="entry name" value="LysR_substrate"/>
    <property type="match status" value="1"/>
</dbReference>
<dbReference type="GO" id="GO:0003677">
    <property type="term" value="F:DNA binding"/>
    <property type="evidence" value="ECO:0007669"/>
    <property type="project" value="UniProtKB-KW"/>
</dbReference>
<dbReference type="PROSITE" id="PS50931">
    <property type="entry name" value="HTH_LYSR"/>
    <property type="match status" value="1"/>
</dbReference>
<dbReference type="EMBL" id="QDDL01000001">
    <property type="protein sequence ID" value="PVZ72372.1"/>
    <property type="molecule type" value="Genomic_DNA"/>
</dbReference>
<reference evidence="6 7" key="1">
    <citation type="submission" date="2018-04" db="EMBL/GenBank/DDBJ databases">
        <title>Thalassorhabdus spongiae gen. nov., sp. nov., isolated from a marine sponge in South-West Iceland.</title>
        <authorList>
            <person name="Knobloch S."/>
            <person name="Daussin A."/>
            <person name="Johannsson R."/>
            <person name="Marteinsson V.T."/>
        </authorList>
    </citation>
    <scope>NUCLEOTIDE SEQUENCE [LARGE SCALE GENOMIC DNA]</scope>
    <source>
        <strain evidence="6 7">Hp12</strain>
    </source>
</reference>
<dbReference type="Gene3D" id="3.40.190.10">
    <property type="entry name" value="Periplasmic binding protein-like II"/>
    <property type="match status" value="2"/>
</dbReference>
<dbReference type="PANTHER" id="PTHR30118:SF15">
    <property type="entry name" value="TRANSCRIPTIONAL REGULATORY PROTEIN"/>
    <property type="match status" value="1"/>
</dbReference>
<dbReference type="CDD" id="cd08417">
    <property type="entry name" value="PBP2_Nitroaromatics_like"/>
    <property type="match status" value="1"/>
</dbReference>
<accession>A0A2V1H7D0</accession>
<evidence type="ECO:0000256" key="1">
    <source>
        <dbReference type="ARBA" id="ARBA00009437"/>
    </source>
</evidence>
<dbReference type="Gene3D" id="1.10.10.10">
    <property type="entry name" value="Winged helix-like DNA-binding domain superfamily/Winged helix DNA-binding domain"/>
    <property type="match status" value="1"/>
</dbReference>
<dbReference type="PANTHER" id="PTHR30118">
    <property type="entry name" value="HTH-TYPE TRANSCRIPTIONAL REGULATOR LEUO-RELATED"/>
    <property type="match status" value="1"/>
</dbReference>
<evidence type="ECO:0000256" key="4">
    <source>
        <dbReference type="ARBA" id="ARBA00023163"/>
    </source>
</evidence>
<dbReference type="InterPro" id="IPR036390">
    <property type="entry name" value="WH_DNA-bd_sf"/>
</dbReference>
<organism evidence="6 7">
    <name type="scientific">Pelagibaculum spongiae</name>
    <dbReference type="NCBI Taxonomy" id="2080658"/>
    <lineage>
        <taxon>Bacteria</taxon>
        <taxon>Pseudomonadati</taxon>
        <taxon>Pseudomonadota</taxon>
        <taxon>Gammaproteobacteria</taxon>
        <taxon>Oceanospirillales</taxon>
        <taxon>Pelagibaculum</taxon>
    </lineage>
</organism>
<proteinExistence type="inferred from homology"/>
<dbReference type="InterPro" id="IPR005119">
    <property type="entry name" value="LysR_subst-bd"/>
</dbReference>
<name>A0A2V1H7D0_9GAMM</name>
<evidence type="ECO:0000313" key="6">
    <source>
        <dbReference type="EMBL" id="PVZ72372.1"/>
    </source>
</evidence>
<evidence type="ECO:0000259" key="5">
    <source>
        <dbReference type="PROSITE" id="PS50931"/>
    </source>
</evidence>
<gene>
    <name evidence="6" type="ORF">DC094_05030</name>
</gene>
<evidence type="ECO:0000256" key="2">
    <source>
        <dbReference type="ARBA" id="ARBA00023015"/>
    </source>
</evidence>
<dbReference type="InterPro" id="IPR036388">
    <property type="entry name" value="WH-like_DNA-bd_sf"/>
</dbReference>
<dbReference type="SUPFAM" id="SSF46785">
    <property type="entry name" value="Winged helix' DNA-binding domain"/>
    <property type="match status" value="1"/>
</dbReference>
<evidence type="ECO:0000256" key="3">
    <source>
        <dbReference type="ARBA" id="ARBA00023125"/>
    </source>
</evidence>
<keyword evidence="4" id="KW-0804">Transcription</keyword>
<keyword evidence="3" id="KW-0238">DNA-binding</keyword>
<comment type="similarity">
    <text evidence="1">Belongs to the LysR transcriptional regulatory family.</text>
</comment>
<dbReference type="GO" id="GO:0003700">
    <property type="term" value="F:DNA-binding transcription factor activity"/>
    <property type="evidence" value="ECO:0007669"/>
    <property type="project" value="InterPro"/>
</dbReference>
<feature type="domain" description="HTH lysR-type" evidence="5">
    <location>
        <begin position="8"/>
        <end position="65"/>
    </location>
</feature>
<keyword evidence="2" id="KW-0805">Transcription regulation</keyword>
<dbReference type="InterPro" id="IPR000847">
    <property type="entry name" value="LysR_HTH_N"/>
</dbReference>
<dbReference type="Pfam" id="PF00126">
    <property type="entry name" value="HTH_1"/>
    <property type="match status" value="1"/>
</dbReference>
<dbReference type="InterPro" id="IPR037402">
    <property type="entry name" value="YidZ_PBP2"/>
</dbReference>
<keyword evidence="7" id="KW-1185">Reference proteome</keyword>
<comment type="caution">
    <text evidence="6">The sequence shown here is derived from an EMBL/GenBank/DDBJ whole genome shotgun (WGS) entry which is preliminary data.</text>
</comment>
<dbReference type="OrthoDB" id="8839911at2"/>
<evidence type="ECO:0000313" key="7">
    <source>
        <dbReference type="Proteomes" id="UP000244906"/>
    </source>
</evidence>
<protein>
    <submittedName>
        <fullName evidence="6">LysR family transcriptional regulator</fullName>
    </submittedName>
</protein>
<dbReference type="RefSeq" id="WP_116685958.1">
    <property type="nucleotide sequence ID" value="NZ_CAWNYD010000001.1"/>
</dbReference>
<dbReference type="Proteomes" id="UP000244906">
    <property type="component" value="Unassembled WGS sequence"/>
</dbReference>
<dbReference type="InterPro" id="IPR050389">
    <property type="entry name" value="LysR-type_TF"/>
</dbReference>
<dbReference type="AlphaFoldDB" id="A0A2V1H7D0"/>
<dbReference type="SUPFAM" id="SSF53850">
    <property type="entry name" value="Periplasmic binding protein-like II"/>
    <property type="match status" value="1"/>
</dbReference>